<dbReference type="SFLD" id="SFLDS00003">
    <property type="entry name" value="Haloacid_Dehalogenase"/>
    <property type="match status" value="1"/>
</dbReference>
<dbReference type="EMBL" id="QPMH01000015">
    <property type="protein sequence ID" value="RDD61098.1"/>
    <property type="molecule type" value="Genomic_DNA"/>
</dbReference>
<dbReference type="AlphaFoldDB" id="A0A369T746"/>
<name>A0A369T746_9PROT</name>
<organism evidence="1 2">
    <name type="scientific">Ferruginivarius sediminum</name>
    <dbReference type="NCBI Taxonomy" id="2661937"/>
    <lineage>
        <taxon>Bacteria</taxon>
        <taxon>Pseudomonadati</taxon>
        <taxon>Pseudomonadota</taxon>
        <taxon>Alphaproteobacteria</taxon>
        <taxon>Rhodospirillales</taxon>
        <taxon>Rhodospirillaceae</taxon>
        <taxon>Ferruginivarius</taxon>
    </lineage>
</organism>
<evidence type="ECO:0000313" key="1">
    <source>
        <dbReference type="EMBL" id="RDD61098.1"/>
    </source>
</evidence>
<dbReference type="SUPFAM" id="SSF56784">
    <property type="entry name" value="HAD-like"/>
    <property type="match status" value="1"/>
</dbReference>
<dbReference type="NCBIfam" id="TIGR01993">
    <property type="entry name" value="Pyr-5-nucltdase"/>
    <property type="match status" value="1"/>
</dbReference>
<gene>
    <name evidence="1" type="ORF">DRB17_14460</name>
</gene>
<comment type="caution">
    <text evidence="1">The sequence shown here is derived from an EMBL/GenBank/DDBJ whole genome shotgun (WGS) entry which is preliminary data.</text>
</comment>
<protein>
    <submittedName>
        <fullName evidence="1">Pyrimidine 5'-nucleotidase</fullName>
    </submittedName>
</protein>
<dbReference type="PANTHER" id="PTHR12725">
    <property type="entry name" value="HALOACID DEHALOGENASE-LIKE HYDROLASE"/>
    <property type="match status" value="1"/>
</dbReference>
<dbReference type="Gene3D" id="3.40.50.1000">
    <property type="entry name" value="HAD superfamily/HAD-like"/>
    <property type="match status" value="1"/>
</dbReference>
<evidence type="ECO:0000313" key="2">
    <source>
        <dbReference type="Proteomes" id="UP000253941"/>
    </source>
</evidence>
<keyword evidence="2" id="KW-1185">Reference proteome</keyword>
<dbReference type="NCBIfam" id="TIGR01509">
    <property type="entry name" value="HAD-SF-IA-v3"/>
    <property type="match status" value="1"/>
</dbReference>
<dbReference type="InterPro" id="IPR023214">
    <property type="entry name" value="HAD_sf"/>
</dbReference>
<dbReference type="InterPro" id="IPR010237">
    <property type="entry name" value="Pyr-5-nucltdase"/>
</dbReference>
<dbReference type="Pfam" id="PF00702">
    <property type="entry name" value="Hydrolase"/>
    <property type="match status" value="1"/>
</dbReference>
<reference evidence="1 2" key="1">
    <citation type="submission" date="2018-07" db="EMBL/GenBank/DDBJ databases">
        <title>Venubactetium sediminum gen. nov., sp. nov., isolated from a marine solar saltern.</title>
        <authorList>
            <person name="Wang S."/>
        </authorList>
    </citation>
    <scope>NUCLEOTIDE SEQUENCE [LARGE SCALE GENOMIC DNA]</scope>
    <source>
        <strain evidence="1 2">WD2A32</strain>
    </source>
</reference>
<sequence length="220" mass="24546">MTDETIWLFDLDNTLYPASCRLFDQVDRRMGEFVQQALGLANPAEARKIQKDYLRDHGTTLRGLMDVHGIAPDDYLDYVHAIDVSAVQPDPNLDAALAALPGRKLIFTNGSENHAVNVMDRLGVAHHFEAIFDIAAADYVPKPARGPYDQLIVRHGLRPEATVFFDDMPRNLEPAAELGMTTVWVANDSEWALQGHTGAEDFVHHVTDDLAGWLRSNSRI</sequence>
<dbReference type="SFLD" id="SFLDG01129">
    <property type="entry name" value="C1.5:_HAD__Beta-PGM__Phosphata"/>
    <property type="match status" value="1"/>
</dbReference>
<accession>A0A369T746</accession>
<proteinExistence type="predicted"/>
<dbReference type="Gene3D" id="1.10.150.450">
    <property type="match status" value="1"/>
</dbReference>
<dbReference type="SFLD" id="SFLDG01132">
    <property type="entry name" value="C1.5.3:_5'-Nucleotidase_Like"/>
    <property type="match status" value="1"/>
</dbReference>
<dbReference type="Proteomes" id="UP000253941">
    <property type="component" value="Unassembled WGS sequence"/>
</dbReference>
<dbReference type="PANTHER" id="PTHR12725:SF117">
    <property type="entry name" value="HALOACID DEHALOGENASE-LIKE HYDROLASE"/>
    <property type="match status" value="1"/>
</dbReference>
<dbReference type="CDD" id="cd02604">
    <property type="entry name" value="HAD_5NT"/>
    <property type="match status" value="1"/>
</dbReference>
<dbReference type="InterPro" id="IPR006439">
    <property type="entry name" value="HAD-SF_hydro_IA"/>
</dbReference>
<dbReference type="InterPro" id="IPR036412">
    <property type="entry name" value="HAD-like_sf"/>
</dbReference>
<dbReference type="RefSeq" id="WP_114582927.1">
    <property type="nucleotide sequence ID" value="NZ_QPMH01000015.1"/>
</dbReference>